<dbReference type="PRINTS" id="PR00413">
    <property type="entry name" value="HADHALOGNASE"/>
</dbReference>
<dbReference type="Gene3D" id="1.10.150.240">
    <property type="entry name" value="Putative phosphatase, domain 2"/>
    <property type="match status" value="1"/>
</dbReference>
<protein>
    <recommendedName>
        <fullName evidence="3">HAD family hydrolase</fullName>
    </recommendedName>
</protein>
<sequence length="224" mass="24470">VSPLVRQESFIDAVLFDFGGVVTTSPFEAFTRYESEVGVPPDSIRRINASNPDNNAWAKMERSEVSVSEFCELFEAEAADLGLGLSGRRVLECLSGSIRPQMVRALEILRKRVRIGCITNNMKSGHGAGMSRTSEQAASIAQIMEMFEVVVESAKVGLRKPDVRIYEMACSRLGVDPRNCAYLDDLGINCKPAAGLGMVAIKVVDPEVALDDLEKVVGFSLRRP</sequence>
<dbReference type="SFLD" id="SFLDS00003">
    <property type="entry name" value="Haloacid_Dehalogenase"/>
    <property type="match status" value="1"/>
</dbReference>
<dbReference type="Gene3D" id="3.40.50.1000">
    <property type="entry name" value="HAD superfamily/HAD-like"/>
    <property type="match status" value="1"/>
</dbReference>
<evidence type="ECO:0008006" key="3">
    <source>
        <dbReference type="Google" id="ProtNLM"/>
    </source>
</evidence>
<dbReference type="InterPro" id="IPR036412">
    <property type="entry name" value="HAD-like_sf"/>
</dbReference>
<proteinExistence type="predicted"/>
<evidence type="ECO:0000313" key="2">
    <source>
        <dbReference type="EMBL" id="SUZ79017.1"/>
    </source>
</evidence>
<dbReference type="InterPro" id="IPR006439">
    <property type="entry name" value="HAD-SF_hydro_IA"/>
</dbReference>
<accession>A0A381QM00</accession>
<name>A0A381QM00_9ZZZZ</name>
<dbReference type="SFLD" id="SFLDG01129">
    <property type="entry name" value="C1.5:_HAD__Beta-PGM__Phosphata"/>
    <property type="match status" value="1"/>
</dbReference>
<dbReference type="InterPro" id="IPR011945">
    <property type="entry name" value="HAD-SF_ppase_IA/epoxid_hydro_N"/>
</dbReference>
<dbReference type="InterPro" id="IPR052898">
    <property type="entry name" value="ACAD10-like"/>
</dbReference>
<dbReference type="InterPro" id="IPR023214">
    <property type="entry name" value="HAD_sf"/>
</dbReference>
<dbReference type="NCBIfam" id="TIGR02247">
    <property type="entry name" value="HAD-1A3-hyp"/>
    <property type="match status" value="1"/>
</dbReference>
<dbReference type="InterPro" id="IPR023198">
    <property type="entry name" value="PGP-like_dom2"/>
</dbReference>
<dbReference type="Pfam" id="PF00702">
    <property type="entry name" value="Hydrolase"/>
    <property type="match status" value="1"/>
</dbReference>
<keyword evidence="1" id="KW-0007">Acetylation</keyword>
<evidence type="ECO:0000256" key="1">
    <source>
        <dbReference type="ARBA" id="ARBA00022990"/>
    </source>
</evidence>
<dbReference type="PANTHER" id="PTHR47829:SF1">
    <property type="entry name" value="HAD FAMILY PHOSPHATASE"/>
    <property type="match status" value="1"/>
</dbReference>
<dbReference type="NCBIfam" id="TIGR01509">
    <property type="entry name" value="HAD-SF-IA-v3"/>
    <property type="match status" value="1"/>
</dbReference>
<reference evidence="2" key="1">
    <citation type="submission" date="2018-05" db="EMBL/GenBank/DDBJ databases">
        <authorList>
            <person name="Lanie J.A."/>
            <person name="Ng W.-L."/>
            <person name="Kazmierczak K.M."/>
            <person name="Andrzejewski T.M."/>
            <person name="Davidsen T.M."/>
            <person name="Wayne K.J."/>
            <person name="Tettelin H."/>
            <person name="Glass J.I."/>
            <person name="Rusch D."/>
            <person name="Podicherti R."/>
            <person name="Tsui H.-C.T."/>
            <person name="Winkler M.E."/>
        </authorList>
    </citation>
    <scope>NUCLEOTIDE SEQUENCE</scope>
</reference>
<dbReference type="SUPFAM" id="SSF56784">
    <property type="entry name" value="HAD-like"/>
    <property type="match status" value="1"/>
</dbReference>
<dbReference type="EMBL" id="UINC01001372">
    <property type="protein sequence ID" value="SUZ79017.1"/>
    <property type="molecule type" value="Genomic_DNA"/>
</dbReference>
<feature type="non-terminal residue" evidence="2">
    <location>
        <position position="1"/>
    </location>
</feature>
<organism evidence="2">
    <name type="scientific">marine metagenome</name>
    <dbReference type="NCBI Taxonomy" id="408172"/>
    <lineage>
        <taxon>unclassified sequences</taxon>
        <taxon>metagenomes</taxon>
        <taxon>ecological metagenomes</taxon>
    </lineage>
</organism>
<dbReference type="PANTHER" id="PTHR47829">
    <property type="entry name" value="HYDROLASE, PUTATIVE (AFU_ORTHOLOGUE AFUA_1G12880)-RELATED"/>
    <property type="match status" value="1"/>
</dbReference>
<dbReference type="CDD" id="cd02603">
    <property type="entry name" value="HAD_sEH-N_like"/>
    <property type="match status" value="1"/>
</dbReference>
<gene>
    <name evidence="2" type="ORF">METZ01_LOCUS31871</name>
</gene>
<dbReference type="AlphaFoldDB" id="A0A381QM00"/>